<comment type="caution">
    <text evidence="1">The sequence shown here is derived from an EMBL/GenBank/DDBJ whole genome shotgun (WGS) entry which is preliminary data.</text>
</comment>
<evidence type="ECO:0000313" key="1">
    <source>
        <dbReference type="EMBL" id="GAI64211.1"/>
    </source>
</evidence>
<gene>
    <name evidence="1" type="ORF">S12H4_08270</name>
</gene>
<accession>X1RB14</accession>
<organism evidence="1">
    <name type="scientific">marine sediment metagenome</name>
    <dbReference type="NCBI Taxonomy" id="412755"/>
    <lineage>
        <taxon>unclassified sequences</taxon>
        <taxon>metagenomes</taxon>
        <taxon>ecological metagenomes</taxon>
    </lineage>
</organism>
<proteinExistence type="predicted"/>
<sequence>MTGEVLEGLRPLAEEAVKYDTFDEFEKAFLTQIKHGRYYHITDNPNFTIDPEKGPQDLSSMAMGEVDPGKLMITSNPEEWIEFYGEAREYVAIIDMSRVPKEKYLQVKRGFGNEFFVDDPSRAKV</sequence>
<dbReference type="EMBL" id="BARW01003173">
    <property type="protein sequence ID" value="GAI64211.1"/>
    <property type="molecule type" value="Genomic_DNA"/>
</dbReference>
<dbReference type="AlphaFoldDB" id="X1RB14"/>
<reference evidence="1" key="1">
    <citation type="journal article" date="2014" name="Front. Microbiol.">
        <title>High frequency of phylogenetically diverse reductive dehalogenase-homologous genes in deep subseafloor sedimentary metagenomes.</title>
        <authorList>
            <person name="Kawai M."/>
            <person name="Futagami T."/>
            <person name="Toyoda A."/>
            <person name="Takaki Y."/>
            <person name="Nishi S."/>
            <person name="Hori S."/>
            <person name="Arai W."/>
            <person name="Tsubouchi T."/>
            <person name="Morono Y."/>
            <person name="Uchiyama I."/>
            <person name="Ito T."/>
            <person name="Fujiyama A."/>
            <person name="Inagaki F."/>
            <person name="Takami H."/>
        </authorList>
    </citation>
    <scope>NUCLEOTIDE SEQUENCE</scope>
    <source>
        <strain evidence="1">Expedition CK06-06</strain>
    </source>
</reference>
<name>X1RB14_9ZZZZ</name>
<protein>
    <submittedName>
        <fullName evidence="1">Uncharacterized protein</fullName>
    </submittedName>
</protein>
<feature type="non-terminal residue" evidence="1">
    <location>
        <position position="125"/>
    </location>
</feature>